<dbReference type="InterPro" id="IPR003593">
    <property type="entry name" value="AAA+_ATPase"/>
</dbReference>
<evidence type="ECO:0000256" key="6">
    <source>
        <dbReference type="ARBA" id="ARBA00022840"/>
    </source>
</evidence>
<keyword evidence="9" id="KW-1185">Reference proteome</keyword>
<dbReference type="STRING" id="416944.SAMN05421548_13947"/>
<dbReference type="PANTHER" id="PTHR42788">
    <property type="entry name" value="TAURINE IMPORT ATP-BINDING PROTEIN-RELATED"/>
    <property type="match status" value="1"/>
</dbReference>
<keyword evidence="6 8" id="KW-0067">ATP-binding</keyword>
<proteinExistence type="inferred from homology"/>
<dbReference type="Pfam" id="PF00005">
    <property type="entry name" value="ABC_tran"/>
    <property type="match status" value="1"/>
</dbReference>
<dbReference type="InterPro" id="IPR050166">
    <property type="entry name" value="ABC_transporter_ATP-bind"/>
</dbReference>
<dbReference type="OrthoDB" id="9802264at2"/>
<dbReference type="PROSITE" id="PS00211">
    <property type="entry name" value="ABC_TRANSPORTER_1"/>
    <property type="match status" value="1"/>
</dbReference>
<evidence type="ECO:0000256" key="5">
    <source>
        <dbReference type="ARBA" id="ARBA00022741"/>
    </source>
</evidence>
<dbReference type="AlphaFoldDB" id="A0A1G7BHE9"/>
<protein>
    <submittedName>
        <fullName evidence="8">NitT/TauT family transport system ATP-binding protein</fullName>
    </submittedName>
</protein>
<evidence type="ECO:0000256" key="1">
    <source>
        <dbReference type="ARBA" id="ARBA00005417"/>
    </source>
</evidence>
<keyword evidence="4" id="KW-0997">Cell inner membrane</keyword>
<dbReference type="PANTHER" id="PTHR42788:SF19">
    <property type="entry name" value="ALIPHATIC SULFONATES IMPORT ATP-BINDING PROTEIN SSUB 2"/>
    <property type="match status" value="1"/>
</dbReference>
<dbReference type="InterPro" id="IPR003439">
    <property type="entry name" value="ABC_transporter-like_ATP-bd"/>
</dbReference>
<organism evidence="8 9">
    <name type="scientific">Paraburkholderia lycopersici</name>
    <dbReference type="NCBI Taxonomy" id="416944"/>
    <lineage>
        <taxon>Bacteria</taxon>
        <taxon>Pseudomonadati</taxon>
        <taxon>Pseudomonadota</taxon>
        <taxon>Betaproteobacteria</taxon>
        <taxon>Burkholderiales</taxon>
        <taxon>Burkholderiaceae</taxon>
        <taxon>Paraburkholderia</taxon>
    </lineage>
</organism>
<accession>A0A1G7BHE9</accession>
<keyword evidence="3" id="KW-1003">Cell membrane</keyword>
<dbReference type="GO" id="GO:0005524">
    <property type="term" value="F:ATP binding"/>
    <property type="evidence" value="ECO:0007669"/>
    <property type="project" value="UniProtKB-KW"/>
</dbReference>
<dbReference type="EMBL" id="FMYQ01000039">
    <property type="protein sequence ID" value="SDE26541.1"/>
    <property type="molecule type" value="Genomic_DNA"/>
</dbReference>
<keyword evidence="4" id="KW-0472">Membrane</keyword>
<dbReference type="CDD" id="cd03293">
    <property type="entry name" value="ABC_NrtD_SsuB_transporters"/>
    <property type="match status" value="1"/>
</dbReference>
<feature type="domain" description="ABC transporter" evidence="7">
    <location>
        <begin position="5"/>
        <end position="246"/>
    </location>
</feature>
<evidence type="ECO:0000256" key="2">
    <source>
        <dbReference type="ARBA" id="ARBA00022448"/>
    </source>
</evidence>
<dbReference type="InterPro" id="IPR027417">
    <property type="entry name" value="P-loop_NTPase"/>
</dbReference>
<dbReference type="RefSeq" id="WP_092005254.1">
    <property type="nucleotide sequence ID" value="NZ_FMYQ01000039.1"/>
</dbReference>
<gene>
    <name evidence="8" type="ORF">SAMN05421548_13947</name>
</gene>
<dbReference type="GO" id="GO:0016887">
    <property type="term" value="F:ATP hydrolysis activity"/>
    <property type="evidence" value="ECO:0007669"/>
    <property type="project" value="InterPro"/>
</dbReference>
<dbReference type="SMART" id="SM00382">
    <property type="entry name" value="AAA"/>
    <property type="match status" value="1"/>
</dbReference>
<dbReference type="PROSITE" id="PS50893">
    <property type="entry name" value="ABC_TRANSPORTER_2"/>
    <property type="match status" value="1"/>
</dbReference>
<sequence length="257" mass="28445">MSRSITIECVRKTFRRSAHGNGLTVFEGIDLHIPAGQLVALVGPSGCGKSTLLNMIAGLDTPTAGAIRFGDGRSRAVPELSVVFQQPRLIDWLRVEENISIAFDRVREVSREEPDPATREATTHDLLAKVGLLGHRRSYPQFLSGGQKQRVAIARAFAVHPDVLLLDEPFSALDELTARKLRELLQEMWVGEEERRPTGVLVTHNMLEAAFLCDRIYVIGRQSGGIVATIDVDVPRPRNPDDPALFEVHRAIMQALE</sequence>
<evidence type="ECO:0000256" key="3">
    <source>
        <dbReference type="ARBA" id="ARBA00022475"/>
    </source>
</evidence>
<evidence type="ECO:0000313" key="9">
    <source>
        <dbReference type="Proteomes" id="UP000198908"/>
    </source>
</evidence>
<evidence type="ECO:0000259" key="7">
    <source>
        <dbReference type="PROSITE" id="PS50893"/>
    </source>
</evidence>
<dbReference type="Gene3D" id="3.40.50.300">
    <property type="entry name" value="P-loop containing nucleotide triphosphate hydrolases"/>
    <property type="match status" value="1"/>
</dbReference>
<reference evidence="9" key="1">
    <citation type="submission" date="2016-09" db="EMBL/GenBank/DDBJ databases">
        <authorList>
            <person name="Varghese N."/>
            <person name="Submissions S."/>
        </authorList>
    </citation>
    <scope>NUCLEOTIDE SEQUENCE [LARGE SCALE GENOMIC DNA]</scope>
    <source>
        <strain evidence="9">TNe-862</strain>
    </source>
</reference>
<dbReference type="Proteomes" id="UP000198908">
    <property type="component" value="Unassembled WGS sequence"/>
</dbReference>
<dbReference type="SUPFAM" id="SSF52540">
    <property type="entry name" value="P-loop containing nucleoside triphosphate hydrolases"/>
    <property type="match status" value="1"/>
</dbReference>
<keyword evidence="2" id="KW-0813">Transport</keyword>
<comment type="similarity">
    <text evidence="1">Belongs to the ABC transporter superfamily.</text>
</comment>
<evidence type="ECO:0000313" key="8">
    <source>
        <dbReference type="EMBL" id="SDE26541.1"/>
    </source>
</evidence>
<keyword evidence="5" id="KW-0547">Nucleotide-binding</keyword>
<dbReference type="InterPro" id="IPR017871">
    <property type="entry name" value="ABC_transporter-like_CS"/>
</dbReference>
<name>A0A1G7BHE9_9BURK</name>
<evidence type="ECO:0000256" key="4">
    <source>
        <dbReference type="ARBA" id="ARBA00022519"/>
    </source>
</evidence>